<geneLocation type="plasmid" evidence="2 3">
    <name>pGXY020</name>
</geneLocation>
<evidence type="ECO:0000313" key="2">
    <source>
        <dbReference type="EMBL" id="BAK85243.1"/>
    </source>
</evidence>
<dbReference type="KEGG" id="gxy:GLX_30820"/>
<protein>
    <submittedName>
        <fullName evidence="2">DNA resolvase</fullName>
    </submittedName>
</protein>
<sequence>MIFEEHASGTDRNRPVLIRLLRDMNAGDTLVVVRLDRLMWTAV</sequence>
<evidence type="ECO:0000259" key="1">
    <source>
        <dbReference type="PROSITE" id="PS51736"/>
    </source>
</evidence>
<gene>
    <name evidence="2" type="ordered locus">GLX_30820</name>
</gene>
<dbReference type="GO" id="GO:0000150">
    <property type="term" value="F:DNA strand exchange activity"/>
    <property type="evidence" value="ECO:0007669"/>
    <property type="project" value="InterPro"/>
</dbReference>
<dbReference type="InterPro" id="IPR006119">
    <property type="entry name" value="Resolv_N"/>
</dbReference>
<evidence type="ECO:0000313" key="3">
    <source>
        <dbReference type="Proteomes" id="UP000009044"/>
    </source>
</evidence>
<feature type="domain" description="Resolvase/invertase-type recombinase catalytic" evidence="1">
    <location>
        <begin position="1"/>
        <end position="43"/>
    </location>
</feature>
<dbReference type="PROSITE" id="PS51736">
    <property type="entry name" value="RECOMBINASES_3"/>
    <property type="match status" value="1"/>
</dbReference>
<dbReference type="eggNOG" id="COG1961">
    <property type="taxonomic scope" value="Bacteria"/>
</dbReference>
<dbReference type="Pfam" id="PF00239">
    <property type="entry name" value="Resolvase"/>
    <property type="match status" value="1"/>
</dbReference>
<dbReference type="GO" id="GO:0003677">
    <property type="term" value="F:DNA binding"/>
    <property type="evidence" value="ECO:0007669"/>
    <property type="project" value="InterPro"/>
</dbReference>
<dbReference type="EMBL" id="AP012161">
    <property type="protein sequence ID" value="BAK85243.1"/>
    <property type="molecule type" value="Genomic_DNA"/>
</dbReference>
<dbReference type="Proteomes" id="UP000009044">
    <property type="component" value="Plasmid pGXY020"/>
</dbReference>
<dbReference type="AlphaFoldDB" id="G2I8J3"/>
<dbReference type="InterPro" id="IPR036162">
    <property type="entry name" value="Resolvase-like_N_sf"/>
</dbReference>
<dbReference type="Gene3D" id="3.40.50.1390">
    <property type="entry name" value="Resolvase, N-terminal catalytic domain"/>
    <property type="match status" value="1"/>
</dbReference>
<name>G2I8J3_KOMMN</name>
<keyword evidence="2" id="KW-0614">Plasmid</keyword>
<proteinExistence type="predicted"/>
<accession>G2I8J3</accession>
<organism evidence="2 3">
    <name type="scientific">Komagataeibacter medellinensis (strain NBRC 3288 / BCRC 11682 / LMG 1693 / Kondo 51)</name>
    <name type="common">Gluconacetobacter medellinensis</name>
    <dbReference type="NCBI Taxonomy" id="634177"/>
    <lineage>
        <taxon>Bacteria</taxon>
        <taxon>Pseudomonadati</taxon>
        <taxon>Pseudomonadota</taxon>
        <taxon>Alphaproteobacteria</taxon>
        <taxon>Acetobacterales</taxon>
        <taxon>Acetobacteraceae</taxon>
        <taxon>Komagataeibacter</taxon>
    </lineage>
</organism>
<dbReference type="SUPFAM" id="SSF53041">
    <property type="entry name" value="Resolvase-like"/>
    <property type="match status" value="1"/>
</dbReference>
<dbReference type="HOGENOM" id="CLU_3234955_0_0_5"/>
<reference evidence="2 3" key="1">
    <citation type="journal article" date="2011" name="J. Bacteriol.">
        <title>Complete genome sequence of NBRC 3288, a unique cellulose-nonproducing strain of Gluconacetobacter xylinus isolated from vinegar.</title>
        <authorList>
            <person name="Ogino H."/>
            <person name="Azuma Y."/>
            <person name="Hosoyama A."/>
            <person name="Nakazawa H."/>
            <person name="Matsutani M."/>
            <person name="Hasegawa A."/>
            <person name="Otsuyama K."/>
            <person name="Matsushita K."/>
            <person name="Fujita N."/>
            <person name="Shirai M."/>
        </authorList>
    </citation>
    <scope>NUCLEOTIDE SEQUENCE [LARGE SCALE GENOMIC DNA]</scope>
    <source>
        <strain evidence="3">NBRC 3288 / BCRC 11682 / LMG 1693</strain>
        <plasmid evidence="2 3">pGXY020</plasmid>
    </source>
</reference>